<dbReference type="PANTHER" id="PTHR24123">
    <property type="entry name" value="ANKYRIN REPEAT-CONTAINING"/>
    <property type="match status" value="1"/>
</dbReference>
<dbReference type="Pfam" id="PF12796">
    <property type="entry name" value="Ank_2"/>
    <property type="match status" value="1"/>
</dbReference>
<dbReference type="SUPFAM" id="SSF48403">
    <property type="entry name" value="Ankyrin repeat"/>
    <property type="match status" value="1"/>
</dbReference>
<evidence type="ECO:0000313" key="4">
    <source>
        <dbReference type="EMBL" id="KAK7736036.1"/>
    </source>
</evidence>
<keyword evidence="5" id="KW-1185">Reference proteome</keyword>
<dbReference type="PANTHER" id="PTHR24123:SF33">
    <property type="entry name" value="PROTEIN HOS4"/>
    <property type="match status" value="1"/>
</dbReference>
<organism evidence="4 5">
    <name type="scientific">Diaporthe eres</name>
    <name type="common">Phomopsis oblonga</name>
    <dbReference type="NCBI Taxonomy" id="83184"/>
    <lineage>
        <taxon>Eukaryota</taxon>
        <taxon>Fungi</taxon>
        <taxon>Dikarya</taxon>
        <taxon>Ascomycota</taxon>
        <taxon>Pezizomycotina</taxon>
        <taxon>Sordariomycetes</taxon>
        <taxon>Sordariomycetidae</taxon>
        <taxon>Diaporthales</taxon>
        <taxon>Diaporthaceae</taxon>
        <taxon>Diaporthe</taxon>
        <taxon>Diaporthe eres species complex</taxon>
    </lineage>
</organism>
<dbReference type="EMBL" id="JAKNSF020000011">
    <property type="protein sequence ID" value="KAK7736036.1"/>
    <property type="molecule type" value="Genomic_DNA"/>
</dbReference>
<evidence type="ECO:0000313" key="5">
    <source>
        <dbReference type="Proteomes" id="UP001430848"/>
    </source>
</evidence>
<dbReference type="Proteomes" id="UP001430848">
    <property type="component" value="Unassembled WGS sequence"/>
</dbReference>
<keyword evidence="1" id="KW-0677">Repeat</keyword>
<feature type="repeat" description="ANK" evidence="3">
    <location>
        <begin position="331"/>
        <end position="360"/>
    </location>
</feature>
<dbReference type="Gene3D" id="1.25.40.20">
    <property type="entry name" value="Ankyrin repeat-containing domain"/>
    <property type="match status" value="2"/>
</dbReference>
<dbReference type="Pfam" id="PF00023">
    <property type="entry name" value="Ank"/>
    <property type="match status" value="1"/>
</dbReference>
<evidence type="ECO:0008006" key="6">
    <source>
        <dbReference type="Google" id="ProtNLM"/>
    </source>
</evidence>
<evidence type="ECO:0000256" key="3">
    <source>
        <dbReference type="PROSITE-ProRule" id="PRU00023"/>
    </source>
</evidence>
<dbReference type="SMART" id="SM00248">
    <property type="entry name" value="ANK"/>
    <property type="match status" value="6"/>
</dbReference>
<dbReference type="InterPro" id="IPR002110">
    <property type="entry name" value="Ankyrin_rpt"/>
</dbReference>
<dbReference type="InterPro" id="IPR036770">
    <property type="entry name" value="Ankyrin_rpt-contain_sf"/>
</dbReference>
<accession>A0ABR1PG82</accession>
<protein>
    <recommendedName>
        <fullName evidence="6">Ankyrin</fullName>
    </recommendedName>
</protein>
<proteinExistence type="predicted"/>
<sequence length="488" mass="53487">MRHCTDDGLELIAILVANGASIGGPQLRNAVEDYGFDTLECLALIVEDFPAKALMALAEAARRNNFEAVKFLLHAGVDPTSFIPGGNLEYENMEGSSYSVQAIAAGRAEKGRSSSCDMIKFLAEHGARLVVTPNDSSPFNFTDHLLRFSYSDTFRKVKYVIQRLGECKAFSVFPPHLLESCLRRPSIISPRKAETKGRLEMFEYLLSQGAPVSPGSCLSALIYANGPEELVERVVRSGADLNAYYQPQDHIRKFTPLQAAAMDGKEHLVRLLLRAGSNVNSRACGRCGLTALQAICLWDTATEQEYERKMRICQVLISHGADTNAAPARIGGWTALQCAALAGHIEIAALLLRNGALINAPPWGIAGYTALDAAVNWGRLDMVKFLLNANALSNFRGTTGYDGAIEAAEREKNSVIADLIREHAADNMALGLINPELLKPQEDYHIYGYITDKDHHIESYNTGDGTPGLRTKEDGFEHVLRQELIHKK</sequence>
<reference evidence="4 5" key="1">
    <citation type="submission" date="2024-02" db="EMBL/GenBank/DDBJ databases">
        <title>De novo assembly and annotation of 12 fungi associated with fruit tree decline syndrome in Ontario, Canada.</title>
        <authorList>
            <person name="Sulman M."/>
            <person name="Ellouze W."/>
            <person name="Ilyukhin E."/>
        </authorList>
    </citation>
    <scope>NUCLEOTIDE SEQUENCE [LARGE SCALE GENOMIC DNA]</scope>
    <source>
        <strain evidence="4 5">M169</strain>
    </source>
</reference>
<dbReference type="InterPro" id="IPR051165">
    <property type="entry name" value="Multifunctional_ANK_Repeat"/>
</dbReference>
<evidence type="ECO:0000256" key="1">
    <source>
        <dbReference type="ARBA" id="ARBA00022737"/>
    </source>
</evidence>
<dbReference type="PROSITE" id="PS50088">
    <property type="entry name" value="ANK_REPEAT"/>
    <property type="match status" value="3"/>
</dbReference>
<gene>
    <name evidence="4" type="ORF">SLS63_003557</name>
</gene>
<dbReference type="PROSITE" id="PS50297">
    <property type="entry name" value="ANK_REP_REGION"/>
    <property type="match status" value="3"/>
</dbReference>
<evidence type="ECO:0000256" key="2">
    <source>
        <dbReference type="ARBA" id="ARBA00023043"/>
    </source>
</evidence>
<keyword evidence="2 3" id="KW-0040">ANK repeat</keyword>
<feature type="repeat" description="ANK" evidence="3">
    <location>
        <begin position="252"/>
        <end position="284"/>
    </location>
</feature>
<comment type="caution">
    <text evidence="4">The sequence shown here is derived from an EMBL/GenBank/DDBJ whole genome shotgun (WGS) entry which is preliminary data.</text>
</comment>
<name>A0ABR1PG82_DIAER</name>
<feature type="repeat" description="ANK" evidence="3">
    <location>
        <begin position="366"/>
        <end position="398"/>
    </location>
</feature>